<keyword evidence="2" id="KW-1185">Reference proteome</keyword>
<dbReference type="EMBL" id="CP006720">
    <property type="protein sequence ID" value="AHI58505.1"/>
    <property type="molecule type" value="Genomic_DNA"/>
</dbReference>
<evidence type="ECO:0000313" key="1">
    <source>
        <dbReference type="EMBL" id="AHI58505.1"/>
    </source>
</evidence>
<dbReference type="AlphaFoldDB" id="W0GM90"/>
<dbReference type="KEGG" id="smia:P344_05990"/>
<gene>
    <name evidence="1" type="ORF">P344_05990</name>
</gene>
<dbReference type="RefSeq" id="WP_025317737.1">
    <property type="nucleotide sequence ID" value="NZ_CP002082.1"/>
</dbReference>
<dbReference type="Proteomes" id="UP000019260">
    <property type="component" value="Chromosome"/>
</dbReference>
<name>W0GM90_9MOLU</name>
<dbReference type="KEGG" id="smir:SMM_1004"/>
<sequence length="78" mass="9219">MWGDKQQVRINAITNYFKDFVKWNINNSKEWFSSSAATNGLFISLEGRTYDEWKSGKSWYEESEVYYVDGIEIDGLFD</sequence>
<organism evidence="1 2">
    <name type="scientific">Spiroplasma mirum ATCC 29335</name>
    <dbReference type="NCBI Taxonomy" id="838561"/>
    <lineage>
        <taxon>Bacteria</taxon>
        <taxon>Bacillati</taxon>
        <taxon>Mycoplasmatota</taxon>
        <taxon>Mollicutes</taxon>
        <taxon>Entomoplasmatales</taxon>
        <taxon>Spiroplasmataceae</taxon>
        <taxon>Spiroplasma</taxon>
    </lineage>
</organism>
<accession>W0GM90</accession>
<protein>
    <submittedName>
        <fullName evidence="1">Uncharacterized protein</fullName>
    </submittedName>
</protein>
<proteinExistence type="predicted"/>
<dbReference type="PATRIC" id="fig|838561.3.peg.1149"/>
<evidence type="ECO:0000313" key="2">
    <source>
        <dbReference type="Proteomes" id="UP000019260"/>
    </source>
</evidence>
<reference evidence="1 2" key="1">
    <citation type="submission" date="2013-09" db="EMBL/GenBank/DDBJ databases">
        <title>Complete genome sequence of Spiroplasma mirum suckling mouse cataract agent.</title>
        <authorList>
            <person name="Landry C.A."/>
            <person name="Bastian F.O."/>
            <person name="Thune R.L."/>
        </authorList>
    </citation>
    <scope>NUCLEOTIDE SEQUENCE [LARGE SCALE GENOMIC DNA]</scope>
    <source>
        <strain evidence="1 2">SMCA</strain>
    </source>
</reference>
<dbReference type="HOGENOM" id="CLU_2620266_0_0_14"/>
<dbReference type="STRING" id="838561.P344_05990"/>